<dbReference type="AlphaFoldDB" id="F5IZJ9"/>
<protein>
    <submittedName>
        <fullName evidence="2">Uncharacterized protein</fullName>
    </submittedName>
</protein>
<organism evidence="2 3">
    <name type="scientific">Dysgonomonas gadei ATCC BAA-286</name>
    <dbReference type="NCBI Taxonomy" id="742766"/>
    <lineage>
        <taxon>Bacteria</taxon>
        <taxon>Pseudomonadati</taxon>
        <taxon>Bacteroidota</taxon>
        <taxon>Bacteroidia</taxon>
        <taxon>Bacteroidales</taxon>
        <taxon>Dysgonomonadaceae</taxon>
        <taxon>Dysgonomonas</taxon>
    </lineage>
</organism>
<evidence type="ECO:0000313" key="3">
    <source>
        <dbReference type="Proteomes" id="UP000004913"/>
    </source>
</evidence>
<name>F5IZJ9_9BACT</name>
<dbReference type="EMBL" id="ADLV01000029">
    <property type="protein sequence ID" value="EGK01324.1"/>
    <property type="molecule type" value="Genomic_DNA"/>
</dbReference>
<evidence type="ECO:0000313" key="2">
    <source>
        <dbReference type="EMBL" id="EGK01324.1"/>
    </source>
</evidence>
<feature type="chain" id="PRO_5012926359" evidence="1">
    <location>
        <begin position="16"/>
        <end position="291"/>
    </location>
</feature>
<keyword evidence="1" id="KW-0732">Signal</keyword>
<sequence length="291" mass="33002">MRVTICLLFSISLLASCVRESLPECPYQYNIQLVVKDKNYLNNSGTEGNIVDENLPFNQYISNIYYTLENIKTGNTNIKSPINKILGEEKSTNIILDHMPDGQYLLTVWGNVNESVIETLALHTDNTESTDIYLGSATLNIINGLAQDTILGMDRTKGKLSVKMNNLPESIVKIDQNISNIYKYVNAQRLYRDMANVKTTFRKSTQVLDKTSTYLAPTLNNEISKLTISFYTTDNSSPTLTLPSIDLEINRNDITEVTVNYNSTQDEIEIWVYIDSEWTLVKKLNISEIEI</sequence>
<dbReference type="eggNOG" id="ENOG5033QVX">
    <property type="taxonomic scope" value="Bacteria"/>
</dbReference>
<dbReference type="STRING" id="742766.HMPREF9455_02516"/>
<dbReference type="Proteomes" id="UP000004913">
    <property type="component" value="Unassembled WGS sequence"/>
</dbReference>
<evidence type="ECO:0000256" key="1">
    <source>
        <dbReference type="SAM" id="SignalP"/>
    </source>
</evidence>
<keyword evidence="3" id="KW-1185">Reference proteome</keyword>
<dbReference type="OrthoDB" id="1100791at2"/>
<dbReference type="HOGENOM" id="CLU_077080_0_0_10"/>
<dbReference type="PROSITE" id="PS51257">
    <property type="entry name" value="PROKAR_LIPOPROTEIN"/>
    <property type="match status" value="1"/>
</dbReference>
<gene>
    <name evidence="2" type="ORF">HMPREF9455_02516</name>
</gene>
<comment type="caution">
    <text evidence="2">The sequence shown here is derived from an EMBL/GenBank/DDBJ whole genome shotgun (WGS) entry which is preliminary data.</text>
</comment>
<proteinExistence type="predicted"/>
<accession>F5IZJ9</accession>
<reference evidence="2 3" key="1">
    <citation type="submission" date="2011-04" db="EMBL/GenBank/DDBJ databases">
        <title>The Genome Sequence of Dysgonomonas gadei ATCC BAA-286.</title>
        <authorList>
            <consortium name="The Broad Institute Genome Sequencing Platform"/>
            <person name="Earl A."/>
            <person name="Ward D."/>
            <person name="Feldgarden M."/>
            <person name="Gevers D."/>
            <person name="Pudlo N."/>
            <person name="Martens E."/>
            <person name="Allen-Vercoe E."/>
            <person name="Young S.K."/>
            <person name="Zeng Q."/>
            <person name="Gargeya S."/>
            <person name="Fitzgerald M."/>
            <person name="Haas B."/>
            <person name="Abouelleil A."/>
            <person name="Alvarado L."/>
            <person name="Arachchi H.M."/>
            <person name="Berlin A."/>
            <person name="Brown A."/>
            <person name="Chapman S.B."/>
            <person name="Chen Z."/>
            <person name="Dunbar C."/>
            <person name="Freedman E."/>
            <person name="Gearin G."/>
            <person name="Gellesch M."/>
            <person name="Goldberg J."/>
            <person name="Griggs A."/>
            <person name="Gujja S."/>
            <person name="Heiman D."/>
            <person name="Howarth C."/>
            <person name="Larson L."/>
            <person name="Lui A."/>
            <person name="MacDonald P.J.P."/>
            <person name="Mehta T."/>
            <person name="Montmayeur A."/>
            <person name="Murphy C."/>
            <person name="Neiman D."/>
            <person name="Pearson M."/>
            <person name="Priest M."/>
            <person name="Roberts A."/>
            <person name="Saif S."/>
            <person name="Shea T."/>
            <person name="Shenoy N."/>
            <person name="Sisk P."/>
            <person name="Stolte C."/>
            <person name="Sykes S."/>
            <person name="Yandava C."/>
            <person name="Wortman J."/>
            <person name="Nusbaum C."/>
            <person name="Birren B."/>
        </authorList>
    </citation>
    <scope>NUCLEOTIDE SEQUENCE [LARGE SCALE GENOMIC DNA]</scope>
    <source>
        <strain evidence="2 3">ATCC BAA-286</strain>
    </source>
</reference>
<dbReference type="RefSeq" id="WP_006800047.1">
    <property type="nucleotide sequence ID" value="NZ_GL891984.1"/>
</dbReference>
<feature type="signal peptide" evidence="1">
    <location>
        <begin position="1"/>
        <end position="15"/>
    </location>
</feature>